<organism evidence="1 2">
    <name type="scientific">Steinernema carpocapsae</name>
    <name type="common">Entomopathogenic nematode</name>
    <dbReference type="NCBI Taxonomy" id="34508"/>
    <lineage>
        <taxon>Eukaryota</taxon>
        <taxon>Metazoa</taxon>
        <taxon>Ecdysozoa</taxon>
        <taxon>Nematoda</taxon>
        <taxon>Chromadorea</taxon>
        <taxon>Rhabditida</taxon>
        <taxon>Tylenchina</taxon>
        <taxon>Panagrolaimomorpha</taxon>
        <taxon>Strongyloidoidea</taxon>
        <taxon>Steinernematidae</taxon>
        <taxon>Steinernema</taxon>
    </lineage>
</organism>
<reference evidence="1 2" key="1">
    <citation type="journal article" date="2015" name="Genome Biol.">
        <title>Comparative genomics of Steinernema reveals deeply conserved gene regulatory networks.</title>
        <authorList>
            <person name="Dillman A.R."/>
            <person name="Macchietto M."/>
            <person name="Porter C.F."/>
            <person name="Rogers A."/>
            <person name="Williams B."/>
            <person name="Antoshechkin I."/>
            <person name="Lee M.M."/>
            <person name="Goodwin Z."/>
            <person name="Lu X."/>
            <person name="Lewis E.E."/>
            <person name="Goodrich-Blair H."/>
            <person name="Stock S.P."/>
            <person name="Adams B.J."/>
            <person name="Sternberg P.W."/>
            <person name="Mortazavi A."/>
        </authorList>
    </citation>
    <scope>NUCLEOTIDE SEQUENCE [LARGE SCALE GENOMIC DNA]</scope>
    <source>
        <strain evidence="1 2">ALL</strain>
    </source>
</reference>
<reference evidence="1 2" key="2">
    <citation type="journal article" date="2019" name="G3 (Bethesda)">
        <title>Hybrid Assembly of the Genome of the Entomopathogenic Nematode Steinernema carpocapsae Identifies the X-Chromosome.</title>
        <authorList>
            <person name="Serra L."/>
            <person name="Macchietto M."/>
            <person name="Macias-Munoz A."/>
            <person name="McGill C.J."/>
            <person name="Rodriguez I.M."/>
            <person name="Rodriguez B."/>
            <person name="Murad R."/>
            <person name="Mortazavi A."/>
        </authorList>
    </citation>
    <scope>NUCLEOTIDE SEQUENCE [LARGE SCALE GENOMIC DNA]</scope>
    <source>
        <strain evidence="1 2">ALL</strain>
    </source>
</reference>
<sequence>MPVMAAPQSPLAHLMERDCWLFRAYRLDSGGSWIMDSSEPTSLSQIRGHVTQGSVPTVSARFLREDHRVRGLRKPIG</sequence>
<keyword evidence="2" id="KW-1185">Reference proteome</keyword>
<protein>
    <submittedName>
        <fullName evidence="1">Uncharacterized protein</fullName>
    </submittedName>
</protein>
<dbReference type="AlphaFoldDB" id="A0A4U5M9B9"/>
<evidence type="ECO:0000313" key="1">
    <source>
        <dbReference type="EMBL" id="TKR65568.1"/>
    </source>
</evidence>
<dbReference type="EMBL" id="AZBU02000009">
    <property type="protein sequence ID" value="TKR65568.1"/>
    <property type="molecule type" value="Genomic_DNA"/>
</dbReference>
<gene>
    <name evidence="1" type="ORF">L596_025955</name>
</gene>
<accession>A0A4U5M9B9</accession>
<dbReference type="Proteomes" id="UP000298663">
    <property type="component" value="Unassembled WGS sequence"/>
</dbReference>
<evidence type="ECO:0000313" key="2">
    <source>
        <dbReference type="Proteomes" id="UP000298663"/>
    </source>
</evidence>
<comment type="caution">
    <text evidence="1">The sequence shown here is derived from an EMBL/GenBank/DDBJ whole genome shotgun (WGS) entry which is preliminary data.</text>
</comment>
<name>A0A4U5M9B9_STECR</name>
<proteinExistence type="predicted"/>